<dbReference type="GO" id="GO:0000978">
    <property type="term" value="F:RNA polymerase II cis-regulatory region sequence-specific DNA binding"/>
    <property type="evidence" value="ECO:0007669"/>
    <property type="project" value="TreeGrafter"/>
</dbReference>
<feature type="region of interest" description="Disordered" evidence="6">
    <location>
        <begin position="1"/>
        <end position="136"/>
    </location>
</feature>
<evidence type="ECO:0000256" key="3">
    <source>
        <dbReference type="ARBA" id="ARBA00023125"/>
    </source>
</evidence>
<dbReference type="Ensembl" id="ENSCHIT00010045639.1">
    <property type="protein sequence ID" value="ENSCHIP00010032442.1"/>
    <property type="gene ID" value="ENSCHIG00010024036.1"/>
</dbReference>
<reference evidence="8" key="1">
    <citation type="submission" date="2025-08" db="UniProtKB">
        <authorList>
            <consortium name="Ensembl"/>
        </authorList>
    </citation>
    <scope>IDENTIFICATION</scope>
</reference>
<feature type="domain" description="MiT/TFE transcription factors N-terminal" evidence="7">
    <location>
        <begin position="1"/>
        <end position="127"/>
    </location>
</feature>
<evidence type="ECO:0000256" key="6">
    <source>
        <dbReference type="SAM" id="MobiDB-lite"/>
    </source>
</evidence>
<feature type="compositionally biased region" description="Polar residues" evidence="6">
    <location>
        <begin position="72"/>
        <end position="85"/>
    </location>
</feature>
<organism evidence="8">
    <name type="scientific">Capra hircus</name>
    <name type="common">Goat</name>
    <dbReference type="NCBI Taxonomy" id="9925"/>
    <lineage>
        <taxon>Eukaryota</taxon>
        <taxon>Metazoa</taxon>
        <taxon>Chordata</taxon>
        <taxon>Craniata</taxon>
        <taxon>Vertebrata</taxon>
        <taxon>Euteleostomi</taxon>
        <taxon>Mammalia</taxon>
        <taxon>Eutheria</taxon>
        <taxon>Laurasiatheria</taxon>
        <taxon>Artiodactyla</taxon>
        <taxon>Ruminantia</taxon>
        <taxon>Pecora</taxon>
        <taxon>Bovidae</taxon>
        <taxon>Caprinae</taxon>
        <taxon>Capra</taxon>
    </lineage>
</organism>
<keyword evidence="3" id="KW-0238">DNA-binding</keyword>
<keyword evidence="2" id="KW-0805">Transcription regulation</keyword>
<dbReference type="GO" id="GO:0005634">
    <property type="term" value="C:nucleus"/>
    <property type="evidence" value="ECO:0007669"/>
    <property type="project" value="UniProtKB-SubCell"/>
</dbReference>
<dbReference type="AlphaFoldDB" id="A0A8C2RRX3"/>
<evidence type="ECO:0000313" key="8">
    <source>
        <dbReference type="Ensembl" id="ENSCHIP00010032442.1"/>
    </source>
</evidence>
<comment type="subcellular location">
    <subcellularLocation>
        <location evidence="1">Nucleus</location>
    </subcellularLocation>
</comment>
<evidence type="ECO:0000259" key="7">
    <source>
        <dbReference type="Pfam" id="PF15951"/>
    </source>
</evidence>
<feature type="compositionally biased region" description="Low complexity" evidence="6">
    <location>
        <begin position="17"/>
        <end position="35"/>
    </location>
</feature>
<sequence length="136" mass="14376">MRAQAQEQERRERREQASSFPSPAPASPAISVVGVSAGGHTLGRPPPAQVPREVLKVRPYPENPTRYHLQQARRQQVKQYLSTTLGPKLASQALTPPPGGASAQPLPTPEAAHAPGPTSSAPNSPMSTSSSLGFNK</sequence>
<evidence type="ECO:0000256" key="2">
    <source>
        <dbReference type="ARBA" id="ARBA00023015"/>
    </source>
</evidence>
<proteinExistence type="predicted"/>
<evidence type="ECO:0000256" key="1">
    <source>
        <dbReference type="ARBA" id="ARBA00004123"/>
    </source>
</evidence>
<name>A0A8C2RRX3_CAPHI</name>
<dbReference type="Pfam" id="PF15951">
    <property type="entry name" value="MITF_TFEB_C_3_N"/>
    <property type="match status" value="1"/>
</dbReference>
<dbReference type="PANTHER" id="PTHR45776:SF3">
    <property type="entry name" value="TRANSCRIPTION FACTOR E3"/>
    <property type="match status" value="1"/>
</dbReference>
<dbReference type="GO" id="GO:0000981">
    <property type="term" value="F:DNA-binding transcription factor activity, RNA polymerase II-specific"/>
    <property type="evidence" value="ECO:0007669"/>
    <property type="project" value="TreeGrafter"/>
</dbReference>
<feature type="compositionally biased region" description="Basic and acidic residues" evidence="6">
    <location>
        <begin position="7"/>
        <end position="16"/>
    </location>
</feature>
<feature type="compositionally biased region" description="Low complexity" evidence="6">
    <location>
        <begin position="117"/>
        <end position="136"/>
    </location>
</feature>
<evidence type="ECO:0000256" key="4">
    <source>
        <dbReference type="ARBA" id="ARBA00023163"/>
    </source>
</evidence>
<protein>
    <recommendedName>
        <fullName evidence="7">MiT/TFE transcription factors N-terminal domain-containing protein</fullName>
    </recommendedName>
</protein>
<keyword evidence="4" id="KW-0804">Transcription</keyword>
<evidence type="ECO:0000256" key="5">
    <source>
        <dbReference type="ARBA" id="ARBA00023242"/>
    </source>
</evidence>
<dbReference type="PANTHER" id="PTHR45776">
    <property type="entry name" value="MIP04163P"/>
    <property type="match status" value="1"/>
</dbReference>
<accession>A0A8C2RRX3</accession>
<keyword evidence="5" id="KW-0539">Nucleus</keyword>
<dbReference type="InterPro" id="IPR031867">
    <property type="entry name" value="MiT/TFE_N"/>
</dbReference>